<dbReference type="Pfam" id="PF14347">
    <property type="entry name" value="DUF4399"/>
    <property type="match status" value="1"/>
</dbReference>
<evidence type="ECO:0000259" key="1">
    <source>
        <dbReference type="Pfam" id="PF14347"/>
    </source>
</evidence>
<gene>
    <name evidence="2" type="ORF">RZ517_17155</name>
</gene>
<feature type="domain" description="DUF4399" evidence="1">
    <location>
        <begin position="32"/>
        <end position="130"/>
    </location>
</feature>
<name>A0ABZ2HK03_9RHOB</name>
<keyword evidence="3" id="KW-1185">Reference proteome</keyword>
<protein>
    <submittedName>
        <fullName evidence="2">DUF4399 domain-containing protein</fullName>
    </submittedName>
</protein>
<evidence type="ECO:0000313" key="3">
    <source>
        <dbReference type="Proteomes" id="UP001364156"/>
    </source>
</evidence>
<dbReference type="EMBL" id="CP146069">
    <property type="protein sequence ID" value="WWR48386.1"/>
    <property type="molecule type" value="Genomic_DNA"/>
</dbReference>
<reference evidence="2 3" key="1">
    <citation type="submission" date="2023-10" db="EMBL/GenBank/DDBJ databases">
        <title>Roseovarius strain S88 nov., isolated from a marine algae.</title>
        <authorList>
            <person name="Lee M.W."/>
            <person name="Lee J.K."/>
            <person name="Kim J.M."/>
            <person name="Choi D.G."/>
            <person name="Baek J.H."/>
            <person name="Bayburt H."/>
            <person name="Jung J.J."/>
            <person name="Han D.M."/>
            <person name="Jeon C.O."/>
        </authorList>
    </citation>
    <scope>NUCLEOTIDE SEQUENCE [LARGE SCALE GENOMIC DNA]</scope>
    <source>
        <strain evidence="2 3">S88</strain>
    </source>
</reference>
<accession>A0ABZ2HK03</accession>
<dbReference type="InterPro" id="IPR025512">
    <property type="entry name" value="DUF4399"/>
</dbReference>
<evidence type="ECO:0000313" key="2">
    <source>
        <dbReference type="EMBL" id="WWR48386.1"/>
    </source>
</evidence>
<organism evidence="2 3">
    <name type="scientific">Roseovarius phycicola</name>
    <dbReference type="NCBI Taxonomy" id="3080976"/>
    <lineage>
        <taxon>Bacteria</taxon>
        <taxon>Pseudomonadati</taxon>
        <taxon>Pseudomonadota</taxon>
        <taxon>Alphaproteobacteria</taxon>
        <taxon>Rhodobacterales</taxon>
        <taxon>Roseobacteraceae</taxon>
        <taxon>Roseovarius</taxon>
    </lineage>
</organism>
<proteinExistence type="predicted"/>
<sequence length="130" mass="13646">MVLAERTAAPEGAEVYFIDLDDGATVSSPVKIKFGLSGMGVAPAGTEKENTGHHHILLNRPPLGEGPDGAEELEYGLPADENHIHFGGGQTEVSLDLPAGTHTLQLVLGDLNHVPHDPPITTDVISITVE</sequence>
<dbReference type="Proteomes" id="UP001364156">
    <property type="component" value="Chromosome"/>
</dbReference>